<dbReference type="EMBL" id="JACDXW010000008">
    <property type="protein sequence ID" value="MCB5364745.1"/>
    <property type="molecule type" value="Genomic_DNA"/>
</dbReference>
<evidence type="ECO:0000256" key="1">
    <source>
        <dbReference type="SAM" id="MobiDB-lite"/>
    </source>
</evidence>
<gene>
    <name evidence="3" type="ORF">H0484_13395</name>
</gene>
<name>A0ABS8CFB8_9BURK</name>
<proteinExistence type="predicted"/>
<accession>A0ABS8CFB8</accession>
<sequence>MVSLVNGLTVWVTAYDSRRVATSITSPLSLSSPSTPADTCIDFTELEAKYPSPLQANEATSPKTPHEASASLRDCSLEIVQRTLEKHNGNISKAARELRVSRGLIYRRLTATANVSLSVDPSESGSRRD</sequence>
<dbReference type="InterPro" id="IPR002197">
    <property type="entry name" value="HTH_Fis"/>
</dbReference>
<feature type="region of interest" description="Disordered" evidence="1">
    <location>
        <begin position="51"/>
        <end position="70"/>
    </location>
</feature>
<evidence type="ECO:0000313" key="3">
    <source>
        <dbReference type="EMBL" id="MCB5364745.1"/>
    </source>
</evidence>
<evidence type="ECO:0000313" key="4">
    <source>
        <dbReference type="Proteomes" id="UP000776983"/>
    </source>
</evidence>
<dbReference type="RefSeq" id="WP_226955161.1">
    <property type="nucleotide sequence ID" value="NZ_JACDXW010000008.1"/>
</dbReference>
<dbReference type="Pfam" id="PF02954">
    <property type="entry name" value="HTH_8"/>
    <property type="match status" value="1"/>
</dbReference>
<comment type="caution">
    <text evidence="3">The sequence shown here is derived from an EMBL/GenBank/DDBJ whole genome shotgun (WGS) entry which is preliminary data.</text>
</comment>
<keyword evidence="4" id="KW-1185">Reference proteome</keyword>
<feature type="compositionally biased region" description="Polar residues" evidence="1">
    <location>
        <begin position="54"/>
        <end position="63"/>
    </location>
</feature>
<protein>
    <recommendedName>
        <fullName evidence="2">DNA binding HTH domain-containing protein</fullName>
    </recommendedName>
</protein>
<reference evidence="3 4" key="1">
    <citation type="submission" date="2020-07" db="EMBL/GenBank/DDBJ databases">
        <title>Pusillimonas sp. nov., isolated from poultry manure in Taiwan.</title>
        <authorList>
            <person name="Lin S.-Y."/>
            <person name="Tang Y.-S."/>
            <person name="Young C.-C."/>
        </authorList>
    </citation>
    <scope>NUCLEOTIDE SEQUENCE [LARGE SCALE GENOMIC DNA]</scope>
    <source>
        <strain evidence="3 4">CC-YST705</strain>
    </source>
</reference>
<dbReference type="Gene3D" id="1.10.10.60">
    <property type="entry name" value="Homeodomain-like"/>
    <property type="match status" value="1"/>
</dbReference>
<dbReference type="InterPro" id="IPR009057">
    <property type="entry name" value="Homeodomain-like_sf"/>
</dbReference>
<evidence type="ECO:0000259" key="2">
    <source>
        <dbReference type="Pfam" id="PF02954"/>
    </source>
</evidence>
<dbReference type="SUPFAM" id="SSF46689">
    <property type="entry name" value="Homeodomain-like"/>
    <property type="match status" value="1"/>
</dbReference>
<organism evidence="3 4">
    <name type="scientific">Mesopusillimonas faecipullorum</name>
    <dbReference type="NCBI Taxonomy" id="2755040"/>
    <lineage>
        <taxon>Bacteria</taxon>
        <taxon>Pseudomonadati</taxon>
        <taxon>Pseudomonadota</taxon>
        <taxon>Betaproteobacteria</taxon>
        <taxon>Burkholderiales</taxon>
        <taxon>Alcaligenaceae</taxon>
        <taxon>Mesopusillimonas</taxon>
    </lineage>
</organism>
<dbReference type="Proteomes" id="UP000776983">
    <property type="component" value="Unassembled WGS sequence"/>
</dbReference>
<feature type="domain" description="DNA binding HTH" evidence="2">
    <location>
        <begin position="72"/>
        <end position="110"/>
    </location>
</feature>